<reference evidence="2" key="1">
    <citation type="journal article" date="2023" name="Front. Plant Sci.">
        <title>Chromosomal-level genome assembly of Melastoma candidum provides insights into trichome evolution.</title>
        <authorList>
            <person name="Zhong Y."/>
            <person name="Wu W."/>
            <person name="Sun C."/>
            <person name="Zou P."/>
            <person name="Liu Y."/>
            <person name="Dai S."/>
            <person name="Zhou R."/>
        </authorList>
    </citation>
    <scope>NUCLEOTIDE SEQUENCE [LARGE SCALE GENOMIC DNA]</scope>
</reference>
<name>A0ACB9NRR4_9MYRT</name>
<organism evidence="1 2">
    <name type="scientific">Melastoma candidum</name>
    <dbReference type="NCBI Taxonomy" id="119954"/>
    <lineage>
        <taxon>Eukaryota</taxon>
        <taxon>Viridiplantae</taxon>
        <taxon>Streptophyta</taxon>
        <taxon>Embryophyta</taxon>
        <taxon>Tracheophyta</taxon>
        <taxon>Spermatophyta</taxon>
        <taxon>Magnoliopsida</taxon>
        <taxon>eudicotyledons</taxon>
        <taxon>Gunneridae</taxon>
        <taxon>Pentapetalae</taxon>
        <taxon>rosids</taxon>
        <taxon>malvids</taxon>
        <taxon>Myrtales</taxon>
        <taxon>Melastomataceae</taxon>
        <taxon>Melastomatoideae</taxon>
        <taxon>Melastomateae</taxon>
        <taxon>Melastoma</taxon>
    </lineage>
</organism>
<sequence>MPGIAAAAFTKAAAAPAQLSIFVADRCSNARWQRWTEKPASVAVPYRACKYSFVGRETRLSVGTRRAGFRDLSLKGSPSLPARPRRPLEPLRAYLDLPHNIPYPKFTTKPEWWWRTLSCVPYLMALQISDTAFYFVPLMERHEQFEFLSYYVPGAIRRLPSWFLMIYCFGIYVGIVRNRKWPHFFRHHMMMGLLLENCIQIAWYTSNFLPLIHYNGTFGLYYWALVGSVFILLLLQCVRCALAGEYVNLSIISDAAYIHTPYARGDD</sequence>
<dbReference type="Proteomes" id="UP001057402">
    <property type="component" value="Chromosome 7"/>
</dbReference>
<accession>A0ACB9NRR4</accession>
<gene>
    <name evidence="1" type="ORF">MLD38_024259</name>
</gene>
<proteinExistence type="predicted"/>
<comment type="caution">
    <text evidence="1">The sequence shown here is derived from an EMBL/GenBank/DDBJ whole genome shotgun (WGS) entry which is preliminary data.</text>
</comment>
<dbReference type="EMBL" id="CM042886">
    <property type="protein sequence ID" value="KAI4339299.1"/>
    <property type="molecule type" value="Genomic_DNA"/>
</dbReference>
<evidence type="ECO:0000313" key="2">
    <source>
        <dbReference type="Proteomes" id="UP001057402"/>
    </source>
</evidence>
<keyword evidence="2" id="KW-1185">Reference proteome</keyword>
<protein>
    <submittedName>
        <fullName evidence="1">Uncharacterized protein</fullName>
    </submittedName>
</protein>
<evidence type="ECO:0000313" key="1">
    <source>
        <dbReference type="EMBL" id="KAI4339299.1"/>
    </source>
</evidence>